<evidence type="ECO:0008006" key="3">
    <source>
        <dbReference type="Google" id="ProtNLM"/>
    </source>
</evidence>
<dbReference type="AlphaFoldDB" id="A0AAV6THP2"/>
<reference evidence="1 2" key="1">
    <citation type="journal article" date="2022" name="Nat. Ecol. Evol.">
        <title>A masculinizing supergene underlies an exaggerated male reproductive morph in a spider.</title>
        <authorList>
            <person name="Hendrickx F."/>
            <person name="De Corte Z."/>
            <person name="Sonet G."/>
            <person name="Van Belleghem S.M."/>
            <person name="Kostlbacher S."/>
            <person name="Vangestel C."/>
        </authorList>
    </citation>
    <scope>NUCLEOTIDE SEQUENCE [LARGE SCALE GENOMIC DNA]</scope>
    <source>
        <strain evidence="1">W744_W776</strain>
    </source>
</reference>
<dbReference type="InterPro" id="IPR043502">
    <property type="entry name" value="DNA/RNA_pol_sf"/>
</dbReference>
<protein>
    <recommendedName>
        <fullName evidence="3">Reverse transcriptase domain-containing protein</fullName>
    </recommendedName>
</protein>
<proteinExistence type="predicted"/>
<comment type="caution">
    <text evidence="1">The sequence shown here is derived from an EMBL/GenBank/DDBJ whole genome shotgun (WGS) entry which is preliminary data.</text>
</comment>
<sequence length="109" mass="12428">MFKEHYCDWTPATPYPKAGDFLLSGRRNTFCKLDLKDAYNQLELDEASRKFTGINTHLGFSSRVAFCLLCVQSAQQSFKRGNGDLLKGYQVPQQIWMISLFPGCTKKPI</sequence>
<gene>
    <name evidence="1" type="ORF">JTE90_008686</name>
</gene>
<dbReference type="Gene3D" id="3.10.10.10">
    <property type="entry name" value="HIV Type 1 Reverse Transcriptase, subunit A, domain 1"/>
    <property type="match status" value="1"/>
</dbReference>
<dbReference type="SUPFAM" id="SSF56672">
    <property type="entry name" value="DNA/RNA polymerases"/>
    <property type="match status" value="1"/>
</dbReference>
<keyword evidence="2" id="KW-1185">Reference proteome</keyword>
<dbReference type="InterPro" id="IPR043128">
    <property type="entry name" value="Rev_trsase/Diguanyl_cyclase"/>
</dbReference>
<dbReference type="Gene3D" id="3.30.70.270">
    <property type="match status" value="1"/>
</dbReference>
<evidence type="ECO:0000313" key="1">
    <source>
        <dbReference type="EMBL" id="KAG8171372.1"/>
    </source>
</evidence>
<name>A0AAV6THP2_9ARAC</name>
<dbReference type="Proteomes" id="UP000827092">
    <property type="component" value="Unassembled WGS sequence"/>
</dbReference>
<organism evidence="1 2">
    <name type="scientific">Oedothorax gibbosus</name>
    <dbReference type="NCBI Taxonomy" id="931172"/>
    <lineage>
        <taxon>Eukaryota</taxon>
        <taxon>Metazoa</taxon>
        <taxon>Ecdysozoa</taxon>
        <taxon>Arthropoda</taxon>
        <taxon>Chelicerata</taxon>
        <taxon>Arachnida</taxon>
        <taxon>Araneae</taxon>
        <taxon>Araneomorphae</taxon>
        <taxon>Entelegynae</taxon>
        <taxon>Araneoidea</taxon>
        <taxon>Linyphiidae</taxon>
        <taxon>Erigoninae</taxon>
        <taxon>Oedothorax</taxon>
    </lineage>
</organism>
<dbReference type="GO" id="GO:0071897">
    <property type="term" value="P:DNA biosynthetic process"/>
    <property type="evidence" value="ECO:0007669"/>
    <property type="project" value="UniProtKB-ARBA"/>
</dbReference>
<evidence type="ECO:0000313" key="2">
    <source>
        <dbReference type="Proteomes" id="UP000827092"/>
    </source>
</evidence>
<dbReference type="EMBL" id="JAFNEN010004071">
    <property type="protein sequence ID" value="KAG8171372.1"/>
    <property type="molecule type" value="Genomic_DNA"/>
</dbReference>
<accession>A0AAV6THP2</accession>